<protein>
    <submittedName>
        <fullName evidence="2">Uncharacterized protein</fullName>
    </submittedName>
</protein>
<dbReference type="RefSeq" id="WP_203699775.1">
    <property type="nucleotide sequence ID" value="NZ_BAAALU010000017.1"/>
</dbReference>
<reference evidence="2 3" key="1">
    <citation type="submission" date="2021-01" db="EMBL/GenBank/DDBJ databases">
        <title>Whole genome shotgun sequence of Asanoa iriomotensis NBRC 100142.</title>
        <authorList>
            <person name="Komaki H."/>
            <person name="Tamura T."/>
        </authorList>
    </citation>
    <scope>NUCLEOTIDE SEQUENCE [LARGE SCALE GENOMIC DNA]</scope>
    <source>
        <strain evidence="2 3">NBRC 100142</strain>
    </source>
</reference>
<dbReference type="Proteomes" id="UP000624325">
    <property type="component" value="Unassembled WGS sequence"/>
</dbReference>
<feature type="region of interest" description="Disordered" evidence="1">
    <location>
        <begin position="1"/>
        <end position="52"/>
    </location>
</feature>
<comment type="caution">
    <text evidence="2">The sequence shown here is derived from an EMBL/GenBank/DDBJ whole genome shotgun (WGS) entry which is preliminary data.</text>
</comment>
<evidence type="ECO:0000256" key="1">
    <source>
        <dbReference type="SAM" id="MobiDB-lite"/>
    </source>
</evidence>
<evidence type="ECO:0000313" key="3">
    <source>
        <dbReference type="Proteomes" id="UP000624325"/>
    </source>
</evidence>
<evidence type="ECO:0000313" key="2">
    <source>
        <dbReference type="EMBL" id="GIF54054.1"/>
    </source>
</evidence>
<sequence length="52" mass="6338">MTEPEESREKAPKTDAVLFKGDEKDIDDMKREEEEDDLKKEEARRRERRTRD</sequence>
<keyword evidence="3" id="KW-1185">Reference proteome</keyword>
<feature type="compositionally biased region" description="Basic and acidic residues" evidence="1">
    <location>
        <begin position="20"/>
        <end position="52"/>
    </location>
</feature>
<accession>A0ABQ4BU51</accession>
<organism evidence="2 3">
    <name type="scientific">Asanoa iriomotensis</name>
    <dbReference type="NCBI Taxonomy" id="234613"/>
    <lineage>
        <taxon>Bacteria</taxon>
        <taxon>Bacillati</taxon>
        <taxon>Actinomycetota</taxon>
        <taxon>Actinomycetes</taxon>
        <taxon>Micromonosporales</taxon>
        <taxon>Micromonosporaceae</taxon>
        <taxon>Asanoa</taxon>
    </lineage>
</organism>
<dbReference type="EMBL" id="BONC01000001">
    <property type="protein sequence ID" value="GIF54054.1"/>
    <property type="molecule type" value="Genomic_DNA"/>
</dbReference>
<proteinExistence type="predicted"/>
<name>A0ABQ4BU51_9ACTN</name>
<gene>
    <name evidence="2" type="ORF">Air01nite_01490</name>
</gene>
<feature type="compositionally biased region" description="Basic and acidic residues" evidence="1">
    <location>
        <begin position="1"/>
        <end position="13"/>
    </location>
</feature>